<protein>
    <recommendedName>
        <fullName evidence="1">F-box domain-containing protein</fullName>
    </recommendedName>
</protein>
<accession>A0A9W8WZL0</accession>
<sequence length="307" mass="34771">MSTQLFHLPPEVLLQVLESLPITPLLRFGQTSKYARSLAYSNVQDLSLAIYPSHRNSWHNKLFAARYKPNHALNAAIQIPRAWEFDYSTLIKFHNKGIASILTRHACALQKLDLTLWMLSKPIAKVISQLPAARELSISIESLQTVPRAYMSLQRKEECAAWSLLAWNSAFMGSVNTLIIRNAEINTTQLLDLINGAERLKDLRLTSCYMLTSEIWSTTTLRKLHHLSLTDCPNIHVNEAAVDTVSKMNRLQVLNLHGCSGLDGEVLEQRNRDDWRVPVFVAPSPKGALKEEMIIEVDPDYMLEAED</sequence>
<dbReference type="InterPro" id="IPR036047">
    <property type="entry name" value="F-box-like_dom_sf"/>
</dbReference>
<evidence type="ECO:0000313" key="3">
    <source>
        <dbReference type="Proteomes" id="UP001140562"/>
    </source>
</evidence>
<dbReference type="OrthoDB" id="5425556at2759"/>
<dbReference type="EMBL" id="JAPEUV010000052">
    <property type="protein sequence ID" value="KAJ4336144.1"/>
    <property type="molecule type" value="Genomic_DNA"/>
</dbReference>
<comment type="caution">
    <text evidence="2">The sequence shown here is derived from an EMBL/GenBank/DDBJ whole genome shotgun (WGS) entry which is preliminary data.</text>
</comment>
<proteinExistence type="predicted"/>
<name>A0A9W8WZL0_9PLEO</name>
<dbReference type="CDD" id="cd09917">
    <property type="entry name" value="F-box_SF"/>
    <property type="match status" value="1"/>
</dbReference>
<dbReference type="InterPro" id="IPR032675">
    <property type="entry name" value="LRR_dom_sf"/>
</dbReference>
<dbReference type="PROSITE" id="PS50181">
    <property type="entry name" value="FBOX"/>
    <property type="match status" value="1"/>
</dbReference>
<dbReference type="AlphaFoldDB" id="A0A9W8WZL0"/>
<dbReference type="SUPFAM" id="SSF81383">
    <property type="entry name" value="F-box domain"/>
    <property type="match status" value="1"/>
</dbReference>
<dbReference type="Pfam" id="PF00646">
    <property type="entry name" value="F-box"/>
    <property type="match status" value="1"/>
</dbReference>
<reference evidence="2" key="1">
    <citation type="submission" date="2022-10" db="EMBL/GenBank/DDBJ databases">
        <title>Tapping the CABI collections for fungal endophytes: first genome assemblies for Collariella, Neodidymelliopsis, Ascochyta clinopodiicola, Didymella pomorum, Didymosphaeria variabile, Neocosmospora piperis and Neocucurbitaria cava.</title>
        <authorList>
            <person name="Hill R."/>
        </authorList>
    </citation>
    <scope>NUCLEOTIDE SEQUENCE</scope>
    <source>
        <strain evidence="2">IMI 360193</strain>
    </source>
</reference>
<dbReference type="Proteomes" id="UP001140562">
    <property type="component" value="Unassembled WGS sequence"/>
</dbReference>
<organism evidence="2 3">
    <name type="scientific">Didymella glomerata</name>
    <dbReference type="NCBI Taxonomy" id="749621"/>
    <lineage>
        <taxon>Eukaryota</taxon>
        <taxon>Fungi</taxon>
        <taxon>Dikarya</taxon>
        <taxon>Ascomycota</taxon>
        <taxon>Pezizomycotina</taxon>
        <taxon>Dothideomycetes</taxon>
        <taxon>Pleosporomycetidae</taxon>
        <taxon>Pleosporales</taxon>
        <taxon>Pleosporineae</taxon>
        <taxon>Didymellaceae</taxon>
        <taxon>Didymella</taxon>
    </lineage>
</organism>
<evidence type="ECO:0000313" key="2">
    <source>
        <dbReference type="EMBL" id="KAJ4336144.1"/>
    </source>
</evidence>
<evidence type="ECO:0000259" key="1">
    <source>
        <dbReference type="PROSITE" id="PS50181"/>
    </source>
</evidence>
<dbReference type="Gene3D" id="3.80.10.10">
    <property type="entry name" value="Ribonuclease Inhibitor"/>
    <property type="match status" value="1"/>
</dbReference>
<feature type="domain" description="F-box" evidence="1">
    <location>
        <begin position="2"/>
        <end position="42"/>
    </location>
</feature>
<keyword evidence="3" id="KW-1185">Reference proteome</keyword>
<dbReference type="SUPFAM" id="SSF52047">
    <property type="entry name" value="RNI-like"/>
    <property type="match status" value="1"/>
</dbReference>
<gene>
    <name evidence="2" type="ORF">N0V87_005580</name>
</gene>
<dbReference type="InterPro" id="IPR001810">
    <property type="entry name" value="F-box_dom"/>
</dbReference>